<protein>
    <recommendedName>
        <fullName evidence="2">tRNA threonylcarbamoyladenosine biosynthesis protein TsaB</fullName>
    </recommendedName>
    <alternativeName>
        <fullName evidence="3">t(6)A37 threonylcarbamoyladenosine biosynthesis protein TsaB</fullName>
    </alternativeName>
</protein>
<evidence type="ECO:0000256" key="1">
    <source>
        <dbReference type="ARBA" id="ARBA00010493"/>
    </source>
</evidence>
<dbReference type="OrthoDB" id="9809995at2"/>
<dbReference type="NCBIfam" id="TIGR03725">
    <property type="entry name" value="T6A_YeaZ"/>
    <property type="match status" value="1"/>
</dbReference>
<evidence type="ECO:0000256" key="3">
    <source>
        <dbReference type="ARBA" id="ARBA00032446"/>
    </source>
</evidence>
<name>A0A346DZ46_9ENTR</name>
<gene>
    <name evidence="5" type="ORF">C9I82_019</name>
</gene>
<evidence type="ECO:0000259" key="4">
    <source>
        <dbReference type="Pfam" id="PF00814"/>
    </source>
</evidence>
<dbReference type="Gene3D" id="3.30.420.40">
    <property type="match status" value="2"/>
</dbReference>
<dbReference type="AlphaFoldDB" id="A0A346DZ46"/>
<dbReference type="EMBL" id="CP028374">
    <property type="protein sequence ID" value="AXN02001.1"/>
    <property type="molecule type" value="Genomic_DNA"/>
</dbReference>
<proteinExistence type="inferred from homology"/>
<dbReference type="Pfam" id="PF00814">
    <property type="entry name" value="TsaD"/>
    <property type="match status" value="1"/>
</dbReference>
<dbReference type="GO" id="GO:0002949">
    <property type="term" value="P:tRNA threonylcarbamoyladenosine modification"/>
    <property type="evidence" value="ECO:0007669"/>
    <property type="project" value="InterPro"/>
</dbReference>
<sequence length="231" mass="26452">MNTILSIDTSFNVCSVSLLKNNKINTIYKRTKNNHAKFILFIINKIILDNNLKIDKLNVIAINIGPGNFTSLRIGINVSQSLSLALNIPIVVMSSMLIVAEEVYKKYKKKKVLILINAKIDKFYFASYILDKYKKMSLLGNEIIISSKELLNILSLYDNSWVAAGNGWKTFFNILKDFNLNKKVNFKKINIYLPSSKNMIYIALNLFKLGKLLLPENIVPNYLFTKIPYTK</sequence>
<dbReference type="PANTHER" id="PTHR11735">
    <property type="entry name" value="TRNA N6-ADENOSINE THREONYLCARBAMOYLTRANSFERASE"/>
    <property type="match status" value="1"/>
</dbReference>
<dbReference type="GO" id="GO:0005829">
    <property type="term" value="C:cytosol"/>
    <property type="evidence" value="ECO:0007669"/>
    <property type="project" value="TreeGrafter"/>
</dbReference>
<dbReference type="InterPro" id="IPR000905">
    <property type="entry name" value="Gcp-like_dom"/>
</dbReference>
<dbReference type="Proteomes" id="UP000256856">
    <property type="component" value="Chromosome"/>
</dbReference>
<dbReference type="CDD" id="cd24032">
    <property type="entry name" value="ASKHA_NBD_TsaB"/>
    <property type="match status" value="1"/>
</dbReference>
<dbReference type="SUPFAM" id="SSF53067">
    <property type="entry name" value="Actin-like ATPase domain"/>
    <property type="match status" value="2"/>
</dbReference>
<dbReference type="RefSeq" id="WP_115955844.1">
    <property type="nucleotide sequence ID" value="NZ_CP028374.1"/>
</dbReference>
<feature type="domain" description="Gcp-like" evidence="4">
    <location>
        <begin position="31"/>
        <end position="143"/>
    </location>
</feature>
<keyword evidence="6" id="KW-1185">Reference proteome</keyword>
<evidence type="ECO:0000313" key="6">
    <source>
        <dbReference type="Proteomes" id="UP000256856"/>
    </source>
</evidence>
<comment type="similarity">
    <text evidence="1">Belongs to the KAE1 / TsaD family. TsaB subfamily.</text>
</comment>
<evidence type="ECO:0000313" key="5">
    <source>
        <dbReference type="EMBL" id="AXN02001.1"/>
    </source>
</evidence>
<reference evidence="5 6" key="1">
    <citation type="submission" date="2018-03" db="EMBL/GenBank/DDBJ databases">
        <title>A parallel universe: an anciently diverged bacterial symbiosis in a Hawaiian planthopper (Hemiptera: Cixiidae) reveals rearranged nutritional responsibilities.</title>
        <authorList>
            <person name="Bennett G."/>
            <person name="Mao M."/>
        </authorList>
    </citation>
    <scope>NUCLEOTIDE SEQUENCE [LARGE SCALE GENOMIC DNA]</scope>
    <source>
        <strain evidence="5 6">OLIH</strain>
    </source>
</reference>
<dbReference type="InterPro" id="IPR043129">
    <property type="entry name" value="ATPase_NBD"/>
</dbReference>
<organism evidence="5 6">
    <name type="scientific">Candidatus Purcelliella pentastirinorum</name>
    <dbReference type="NCBI Taxonomy" id="472834"/>
    <lineage>
        <taxon>Bacteria</taxon>
        <taxon>Pseudomonadati</taxon>
        <taxon>Pseudomonadota</taxon>
        <taxon>Gammaproteobacteria</taxon>
        <taxon>Enterobacterales</taxon>
        <taxon>Enterobacteriaceae</taxon>
        <taxon>Candidatus Purcelliella</taxon>
    </lineage>
</organism>
<evidence type="ECO:0000256" key="2">
    <source>
        <dbReference type="ARBA" id="ARBA00019012"/>
    </source>
</evidence>
<dbReference type="KEGG" id="ppet:C9I82_019"/>
<dbReference type="InterPro" id="IPR022496">
    <property type="entry name" value="T6A_TsaB"/>
</dbReference>
<dbReference type="PANTHER" id="PTHR11735:SF11">
    <property type="entry name" value="TRNA THREONYLCARBAMOYLADENOSINE BIOSYNTHESIS PROTEIN TSAB"/>
    <property type="match status" value="1"/>
</dbReference>
<accession>A0A346DZ46</accession>